<dbReference type="PROSITE" id="PS51787">
    <property type="entry name" value="LON_N"/>
    <property type="match status" value="1"/>
</dbReference>
<comment type="caution">
    <text evidence="2">The sequence shown here is derived from an EMBL/GenBank/DDBJ whole genome shotgun (WGS) entry which is preliminary data.</text>
</comment>
<protein>
    <submittedName>
        <fullName evidence="2">LON peptidase substrate-binding domain-containing protein</fullName>
    </submittedName>
</protein>
<dbReference type="Proteomes" id="UP001567350">
    <property type="component" value="Unassembled WGS sequence"/>
</dbReference>
<dbReference type="InterPro" id="IPR046336">
    <property type="entry name" value="Lon_prtase_N_sf"/>
</dbReference>
<dbReference type="PANTHER" id="PTHR46732">
    <property type="entry name" value="ATP-DEPENDENT PROTEASE LA (LON) DOMAIN PROTEIN"/>
    <property type="match status" value="1"/>
</dbReference>
<dbReference type="Gene3D" id="1.10.4060.10">
    <property type="entry name" value="BPP1347 like domain"/>
    <property type="match status" value="1"/>
</dbReference>
<evidence type="ECO:0000313" key="2">
    <source>
        <dbReference type="EMBL" id="MEZ2738171.1"/>
    </source>
</evidence>
<proteinExistence type="predicted"/>
<dbReference type="PANTHER" id="PTHR46732:SF8">
    <property type="entry name" value="ATP-DEPENDENT PROTEASE LA (LON) DOMAIN PROTEIN"/>
    <property type="match status" value="1"/>
</dbReference>
<organism evidence="2 3">
    <name type="scientific">Comamonas jiangduensis</name>
    <dbReference type="NCBI Taxonomy" id="1194168"/>
    <lineage>
        <taxon>Bacteria</taxon>
        <taxon>Pseudomonadati</taxon>
        <taxon>Pseudomonadota</taxon>
        <taxon>Betaproteobacteria</taxon>
        <taxon>Burkholderiales</taxon>
        <taxon>Comamonadaceae</taxon>
        <taxon>Comamonas</taxon>
    </lineage>
</organism>
<gene>
    <name evidence="2" type="ORF">ACBP88_01660</name>
</gene>
<dbReference type="SUPFAM" id="SSF88697">
    <property type="entry name" value="PUA domain-like"/>
    <property type="match status" value="1"/>
</dbReference>
<dbReference type="Pfam" id="PF02190">
    <property type="entry name" value="LON_substr_bdg"/>
    <property type="match status" value="1"/>
</dbReference>
<evidence type="ECO:0000259" key="1">
    <source>
        <dbReference type="PROSITE" id="PS51787"/>
    </source>
</evidence>
<accession>A0ABV4I8H9</accession>
<dbReference type="SMART" id="SM00464">
    <property type="entry name" value="LON"/>
    <property type="match status" value="1"/>
</dbReference>
<feature type="domain" description="Lon N-terminal" evidence="1">
    <location>
        <begin position="7"/>
        <end position="203"/>
    </location>
</feature>
<dbReference type="InterPro" id="IPR015947">
    <property type="entry name" value="PUA-like_sf"/>
</dbReference>
<dbReference type="InterPro" id="IPR003111">
    <property type="entry name" value="Lon_prtase_N"/>
</dbReference>
<dbReference type="RefSeq" id="WP_370889931.1">
    <property type="nucleotide sequence ID" value="NZ_JBGJLR010000001.1"/>
</dbReference>
<sequence>MTSALTLVSLPIFPLHTVLFPGGALPLRVFEPRYRMMVRGCREQGAPFGVVTLLSGSEVQRSHAPEERFYPLGTLAHIDMVATLSSGWELIHCAGQDRFRITTARQLANGLWVADVQLLPSDITTPIPADLQHAAAALRHVLHKLLQPHLDRATEQQFADCGWVANRWCELLPLTEQFQLQLLELDSPLLRLELITDALESAGILPQQPTKT</sequence>
<reference evidence="2 3" key="1">
    <citation type="submission" date="2024-08" db="EMBL/GenBank/DDBJ databases">
        <authorList>
            <person name="Feng Z."/>
            <person name="Ronholm J."/>
        </authorList>
    </citation>
    <scope>NUCLEOTIDE SEQUENCE [LARGE SCALE GENOMIC DNA]</scope>
    <source>
        <strain evidence="2 3">4-AB0-8</strain>
    </source>
</reference>
<dbReference type="Gene3D" id="2.30.130.40">
    <property type="entry name" value="LON domain-like"/>
    <property type="match status" value="1"/>
</dbReference>
<dbReference type="EMBL" id="JBGJLR010000001">
    <property type="protein sequence ID" value="MEZ2738171.1"/>
    <property type="molecule type" value="Genomic_DNA"/>
</dbReference>
<name>A0ABV4I8H9_9BURK</name>
<keyword evidence="3" id="KW-1185">Reference proteome</keyword>
<evidence type="ECO:0000313" key="3">
    <source>
        <dbReference type="Proteomes" id="UP001567350"/>
    </source>
</evidence>